<keyword evidence="12" id="KW-1185">Reference proteome</keyword>
<dbReference type="InterPro" id="IPR049039">
    <property type="entry name" value="RMD1-3_a_helical_rpt"/>
</dbReference>
<evidence type="ECO:0000256" key="4">
    <source>
        <dbReference type="ARBA" id="ARBA00022737"/>
    </source>
</evidence>
<reference evidence="11 12" key="1">
    <citation type="journal article" date="2024" name="Science">
        <title>Giant polyketide synthase enzymes in the biosynthesis of giant marine polyether toxins.</title>
        <authorList>
            <person name="Fallon T.R."/>
            <person name="Shende V.V."/>
            <person name="Wierzbicki I.H."/>
            <person name="Pendleton A.L."/>
            <person name="Watervoot N.F."/>
            <person name="Auber R.P."/>
            <person name="Gonzalez D.J."/>
            <person name="Wisecaver J.H."/>
            <person name="Moore B.S."/>
        </authorList>
    </citation>
    <scope>NUCLEOTIDE SEQUENCE [LARGE SCALE GENOMIC DNA]</scope>
    <source>
        <strain evidence="11 12">12B1</strain>
    </source>
</reference>
<evidence type="ECO:0000256" key="3">
    <source>
        <dbReference type="ARBA" id="ARBA00022490"/>
    </source>
</evidence>
<protein>
    <recommendedName>
        <fullName evidence="7">Regulator of microtubule dynamics protein 1</fullName>
    </recommendedName>
    <alternativeName>
        <fullName evidence="8">Protein FAM82B</fullName>
    </alternativeName>
</protein>
<evidence type="ECO:0000256" key="2">
    <source>
        <dbReference type="ARBA" id="ARBA00011375"/>
    </source>
</evidence>
<keyword evidence="4" id="KW-0677">Repeat</keyword>
<sequence>MTALRLLVHYLRLVHSRAGTSALLALASFVIAVRSIVQLWKLQLRVDNLSGELLLLQRDLCQSRPQAATNDELTYSPPPSTVPDARLPPDAHDPPAVAEDDVRALLREADRCYYAQQLQEAKDLLLRCPDRQDVEVCWRLARLCQDLADLRASEEGVKPRESARARELLLEGKAHAAAALAADPRHWAAHKWYGTLLGTSAGIGGTKAKIESALLVKQHFETALELNPADATSHYLLGLWYFEVAGLSWTMRKLASAVYATPPEGTFEDARRCFSRANALSPKATSKLMLAKCCLQLKEKQAAQQWLAEGASMPPSHNRGEERAREECQRILETL</sequence>
<dbReference type="GO" id="GO:0005876">
    <property type="term" value="C:spindle microtubule"/>
    <property type="evidence" value="ECO:0007669"/>
    <property type="project" value="TreeGrafter"/>
</dbReference>
<comment type="subcellular location">
    <subcellularLocation>
        <location evidence="1">Cytoplasm</location>
        <location evidence="1">Cytoskeleton</location>
    </subcellularLocation>
</comment>
<evidence type="ECO:0000313" key="12">
    <source>
        <dbReference type="Proteomes" id="UP001515480"/>
    </source>
</evidence>
<evidence type="ECO:0000256" key="6">
    <source>
        <dbReference type="ARBA" id="ARBA00023212"/>
    </source>
</evidence>
<accession>A0AB34JCN3</accession>
<evidence type="ECO:0000313" key="11">
    <source>
        <dbReference type="EMBL" id="KAL1519499.1"/>
    </source>
</evidence>
<feature type="region of interest" description="Disordered" evidence="9">
    <location>
        <begin position="68"/>
        <end position="94"/>
    </location>
</feature>
<dbReference type="Gene3D" id="1.25.40.10">
    <property type="entry name" value="Tetratricopeptide repeat domain"/>
    <property type="match status" value="1"/>
</dbReference>
<dbReference type="SUPFAM" id="SSF48452">
    <property type="entry name" value="TPR-like"/>
    <property type="match status" value="1"/>
</dbReference>
<dbReference type="GO" id="GO:0097431">
    <property type="term" value="C:mitotic spindle pole"/>
    <property type="evidence" value="ECO:0007669"/>
    <property type="project" value="TreeGrafter"/>
</dbReference>
<proteinExistence type="predicted"/>
<dbReference type="PANTHER" id="PTHR16056:SF16">
    <property type="entry name" value="REGULATOR OF MICROTUBULE DYNAMICS PROTEIN 1"/>
    <property type="match status" value="1"/>
</dbReference>
<evidence type="ECO:0000256" key="5">
    <source>
        <dbReference type="ARBA" id="ARBA00022803"/>
    </source>
</evidence>
<dbReference type="EMBL" id="JBGBPQ010000009">
    <property type="protein sequence ID" value="KAL1519499.1"/>
    <property type="molecule type" value="Genomic_DNA"/>
</dbReference>
<comment type="subunit">
    <text evidence="2">Interacts with microtubules.</text>
</comment>
<evidence type="ECO:0000256" key="1">
    <source>
        <dbReference type="ARBA" id="ARBA00004245"/>
    </source>
</evidence>
<comment type="caution">
    <text evidence="11">The sequence shown here is derived from an EMBL/GenBank/DDBJ whole genome shotgun (WGS) entry which is preliminary data.</text>
</comment>
<dbReference type="Proteomes" id="UP001515480">
    <property type="component" value="Unassembled WGS sequence"/>
</dbReference>
<evidence type="ECO:0000256" key="9">
    <source>
        <dbReference type="SAM" id="MobiDB-lite"/>
    </source>
</evidence>
<dbReference type="PANTHER" id="PTHR16056">
    <property type="entry name" value="REGULATOR OF MICROTUBULE DYNAMICS PROTEIN"/>
    <property type="match status" value="1"/>
</dbReference>
<organism evidence="11 12">
    <name type="scientific">Prymnesium parvum</name>
    <name type="common">Toxic golden alga</name>
    <dbReference type="NCBI Taxonomy" id="97485"/>
    <lineage>
        <taxon>Eukaryota</taxon>
        <taxon>Haptista</taxon>
        <taxon>Haptophyta</taxon>
        <taxon>Prymnesiophyceae</taxon>
        <taxon>Prymnesiales</taxon>
        <taxon>Prymnesiaceae</taxon>
        <taxon>Prymnesium</taxon>
    </lineage>
</organism>
<keyword evidence="6" id="KW-0206">Cytoskeleton</keyword>
<evidence type="ECO:0000256" key="7">
    <source>
        <dbReference type="ARBA" id="ARBA00039966"/>
    </source>
</evidence>
<keyword evidence="3" id="KW-0963">Cytoplasm</keyword>
<keyword evidence="5" id="KW-0802">TPR repeat</keyword>
<evidence type="ECO:0000256" key="10">
    <source>
        <dbReference type="SAM" id="Phobius"/>
    </source>
</evidence>
<evidence type="ECO:0000256" key="8">
    <source>
        <dbReference type="ARBA" id="ARBA00041958"/>
    </source>
</evidence>
<name>A0AB34JCN3_PRYPA</name>
<dbReference type="Pfam" id="PF21033">
    <property type="entry name" value="RMD1-3"/>
    <property type="match status" value="1"/>
</dbReference>
<feature type="transmembrane region" description="Helical" evidence="10">
    <location>
        <begin position="21"/>
        <end position="40"/>
    </location>
</feature>
<dbReference type="InterPro" id="IPR011990">
    <property type="entry name" value="TPR-like_helical_dom_sf"/>
</dbReference>
<keyword evidence="10" id="KW-0812">Transmembrane</keyword>
<gene>
    <name evidence="11" type="ORF">AB1Y20_023016</name>
</gene>
<dbReference type="GO" id="GO:0008017">
    <property type="term" value="F:microtubule binding"/>
    <property type="evidence" value="ECO:0007669"/>
    <property type="project" value="TreeGrafter"/>
</dbReference>
<keyword evidence="10" id="KW-1133">Transmembrane helix</keyword>
<dbReference type="AlphaFoldDB" id="A0AB34JCN3"/>
<dbReference type="GO" id="GO:0005737">
    <property type="term" value="C:cytoplasm"/>
    <property type="evidence" value="ECO:0007669"/>
    <property type="project" value="TreeGrafter"/>
</dbReference>
<keyword evidence="10" id="KW-0472">Membrane</keyword>